<feature type="transmembrane region" description="Helical" evidence="1">
    <location>
        <begin position="7"/>
        <end position="26"/>
    </location>
</feature>
<dbReference type="Proteomes" id="UP000003744">
    <property type="component" value="Unassembled WGS sequence"/>
</dbReference>
<evidence type="ECO:0000259" key="2">
    <source>
        <dbReference type="Pfam" id="PF03417"/>
    </source>
</evidence>
<dbReference type="PANTHER" id="PTHR35527">
    <property type="entry name" value="CHOLOYLGLYCINE HYDROLASE"/>
    <property type="match status" value="1"/>
</dbReference>
<sequence length="389" mass="44134">MKKGKNILKFILIIPVILILAIVLVWRNEIFTIMSIKEIMPEDKNHSDGKVLTIDAKGDYYLDDLLKQGGVKSDKELINFLTRKITKGLFKLSIEESNIGCSSYTASLADGDNIFARNYDMKTTHIALVHTKPSKGRYESISTVDLSFLGVKAEDNPNTLKSKFNMLAAAYTPLDGINEKGLSVGIYMSYQGPSKEDYPTDQNTDKDDITSTILLRLMLDKAKTVEEAIEIAKSYDMHDSAGSSFHYMVADASGNSAILEYIGKSDKTDTDGSKRELNVIYNDKNKNKKGQVVTNFIVSKNYYDNDDTKFGLDRYELINKELTNKNFILDDENHAMDILAKVGRRNWDNKDKNTITTHSVIYNMNKLESYLVANEHFGDKNYVYRFKFK</sequence>
<dbReference type="GO" id="GO:0016740">
    <property type="term" value="F:transferase activity"/>
    <property type="evidence" value="ECO:0007669"/>
    <property type="project" value="UniProtKB-KW"/>
</dbReference>
<gene>
    <name evidence="3" type="ORF">HMPREF0077_1034</name>
</gene>
<dbReference type="InterPro" id="IPR029055">
    <property type="entry name" value="Ntn_hydrolases_N"/>
</dbReference>
<name>C2CHS4_9FIRM</name>
<keyword evidence="1" id="KW-0812">Transmembrane</keyword>
<feature type="domain" description="Peptidase C45 hydrolase" evidence="2">
    <location>
        <begin position="111"/>
        <end position="373"/>
    </location>
</feature>
<dbReference type="InterPro" id="IPR005079">
    <property type="entry name" value="Peptidase_C45_hydrolase"/>
</dbReference>
<evidence type="ECO:0000313" key="4">
    <source>
        <dbReference type="Proteomes" id="UP000003744"/>
    </source>
</evidence>
<organism evidence="3 4">
    <name type="scientific">Anaerococcus tetradius ATCC 35098</name>
    <dbReference type="NCBI Taxonomy" id="525255"/>
    <lineage>
        <taxon>Bacteria</taxon>
        <taxon>Bacillati</taxon>
        <taxon>Bacillota</taxon>
        <taxon>Tissierellia</taxon>
        <taxon>Tissierellales</taxon>
        <taxon>Peptoniphilaceae</taxon>
        <taxon>Anaerococcus</taxon>
    </lineage>
</organism>
<evidence type="ECO:0000313" key="3">
    <source>
        <dbReference type="EMBL" id="EEI82930.1"/>
    </source>
</evidence>
<keyword evidence="1" id="KW-1133">Transmembrane helix</keyword>
<proteinExistence type="predicted"/>
<dbReference type="Gene3D" id="3.60.60.10">
    <property type="entry name" value="Penicillin V Acylase, Chain A"/>
    <property type="match status" value="1"/>
</dbReference>
<dbReference type="SUPFAM" id="SSF56235">
    <property type="entry name" value="N-terminal nucleophile aminohydrolases (Ntn hydrolases)"/>
    <property type="match status" value="1"/>
</dbReference>
<protein>
    <submittedName>
        <fullName evidence="3">Acyl-coenzyme A:6-aminopenicillanic acid acyl-transferase</fullName>
    </submittedName>
</protein>
<keyword evidence="3" id="KW-0808">Transferase</keyword>
<dbReference type="eggNOG" id="COG3049">
    <property type="taxonomic scope" value="Bacteria"/>
</dbReference>
<evidence type="ECO:0000256" key="1">
    <source>
        <dbReference type="SAM" id="Phobius"/>
    </source>
</evidence>
<reference evidence="3 4" key="1">
    <citation type="submission" date="2009-01" db="EMBL/GenBank/DDBJ databases">
        <authorList>
            <person name="Qin X."/>
            <person name="Bachman B."/>
            <person name="Battles P."/>
            <person name="Bell A."/>
            <person name="Bess C."/>
            <person name="Bickham C."/>
            <person name="Chaboub L."/>
            <person name="Chen D."/>
            <person name="Coyle M."/>
            <person name="Deiros D.R."/>
            <person name="Dinh H."/>
            <person name="Forbes L."/>
            <person name="Fowler G."/>
            <person name="Francisco L."/>
            <person name="Fu Q."/>
            <person name="Gubbala S."/>
            <person name="Hale W."/>
            <person name="Han Y."/>
            <person name="Hemphill L."/>
            <person name="Highlander S.K."/>
            <person name="Hirani K."/>
            <person name="Hogues M."/>
            <person name="Jackson L."/>
            <person name="Jakkamsetti A."/>
            <person name="Javaid M."/>
            <person name="Jiang H."/>
            <person name="Korchina V."/>
            <person name="Kovar C."/>
            <person name="Lara F."/>
            <person name="Lee S."/>
            <person name="Mata R."/>
            <person name="Mathew T."/>
            <person name="Moen C."/>
            <person name="Morales K."/>
            <person name="Munidasa M."/>
            <person name="Nazareth L."/>
            <person name="Ngo R."/>
            <person name="Nguyen L."/>
            <person name="Okwuonu G."/>
            <person name="Ongeri F."/>
            <person name="Patil S."/>
            <person name="Petrosino J."/>
            <person name="Pham C."/>
            <person name="Pham P."/>
            <person name="Pu L.-L."/>
            <person name="Puazo M."/>
            <person name="Raj R."/>
            <person name="Reid J."/>
            <person name="Rouhana J."/>
            <person name="Saada N."/>
            <person name="Shang Y."/>
            <person name="Simmons D."/>
            <person name="Thornton R."/>
            <person name="Warren J."/>
            <person name="Weissenberger G."/>
            <person name="Zhang J."/>
            <person name="Zhang L."/>
            <person name="Zhou C."/>
            <person name="Zhu D."/>
            <person name="Muzny D."/>
            <person name="Worley K."/>
            <person name="Gibbs R."/>
        </authorList>
    </citation>
    <scope>NUCLEOTIDE SEQUENCE [LARGE SCALE GENOMIC DNA]</scope>
    <source>
        <strain evidence="3 4">ATCC 35098</strain>
    </source>
</reference>
<keyword evidence="1" id="KW-0472">Membrane</keyword>
<dbReference type="HOGENOM" id="CLU_057333_0_0_9"/>
<dbReference type="InterPro" id="IPR052193">
    <property type="entry name" value="Peptidase_C59"/>
</dbReference>
<dbReference type="PANTHER" id="PTHR35527:SF2">
    <property type="entry name" value="HYDROLASE"/>
    <property type="match status" value="1"/>
</dbReference>
<dbReference type="EMBL" id="ACGC01000050">
    <property type="protein sequence ID" value="EEI82930.1"/>
    <property type="molecule type" value="Genomic_DNA"/>
</dbReference>
<dbReference type="AlphaFoldDB" id="C2CHS4"/>
<comment type="caution">
    <text evidence="3">The sequence shown here is derived from an EMBL/GenBank/DDBJ whole genome shotgun (WGS) entry which is preliminary data.</text>
</comment>
<dbReference type="RefSeq" id="WP_004837151.1">
    <property type="nucleotide sequence ID" value="NZ_GG666297.1"/>
</dbReference>
<accession>C2CHS4</accession>
<dbReference type="Pfam" id="PF03417">
    <property type="entry name" value="AAT"/>
    <property type="match status" value="1"/>
</dbReference>